<keyword evidence="6 9" id="KW-1133">Transmembrane helix</keyword>
<evidence type="ECO:0000256" key="9">
    <source>
        <dbReference type="HAMAP-Rule" id="MF_00422"/>
    </source>
</evidence>
<name>A0A975AVF8_9THEO</name>
<keyword evidence="5 9" id="KW-0653">Protein transport</keyword>
<dbReference type="EMBL" id="CP060096">
    <property type="protein sequence ID" value="QSZ27171.1"/>
    <property type="molecule type" value="Genomic_DNA"/>
</dbReference>
<comment type="similarity">
    <text evidence="9">Belongs to the SecE/SEC61-gamma family.</text>
</comment>
<dbReference type="GO" id="GO:0008320">
    <property type="term" value="F:protein transmembrane transporter activity"/>
    <property type="evidence" value="ECO:0007669"/>
    <property type="project" value="UniProtKB-UniRule"/>
</dbReference>
<dbReference type="GO" id="GO:0005886">
    <property type="term" value="C:plasma membrane"/>
    <property type="evidence" value="ECO:0007669"/>
    <property type="project" value="UniProtKB-SubCell"/>
</dbReference>
<keyword evidence="2 9" id="KW-0813">Transport</keyword>
<dbReference type="Pfam" id="PF00584">
    <property type="entry name" value="SecE"/>
    <property type="match status" value="1"/>
</dbReference>
<evidence type="ECO:0000313" key="11">
    <source>
        <dbReference type="Proteomes" id="UP000671913"/>
    </source>
</evidence>
<dbReference type="InterPro" id="IPR038379">
    <property type="entry name" value="SecE_sf"/>
</dbReference>
<evidence type="ECO:0000256" key="4">
    <source>
        <dbReference type="ARBA" id="ARBA00022692"/>
    </source>
</evidence>
<comment type="subcellular location">
    <subcellularLocation>
        <location evidence="9">Cell membrane</location>
        <topology evidence="9">Single-pass membrane protein</topology>
    </subcellularLocation>
    <subcellularLocation>
        <location evidence="1">Membrane</location>
    </subcellularLocation>
</comment>
<evidence type="ECO:0000256" key="3">
    <source>
        <dbReference type="ARBA" id="ARBA00022475"/>
    </source>
</evidence>
<keyword evidence="4 9" id="KW-0812">Transmembrane</keyword>
<reference evidence="10" key="1">
    <citation type="submission" date="2020-08" db="EMBL/GenBank/DDBJ databases">
        <title>Genomic insights into the carbon and energy metabolism of the first obligate autotrophic acetogenic bacterium Aceticella autotrophica gen. nov., sp. nov.</title>
        <authorList>
            <person name="Toshchakov S.V."/>
            <person name="Elcheninov A.G."/>
            <person name="Kublanov I.V."/>
            <person name="Frolov E.N."/>
            <person name="Lebedinsky A.V."/>
        </authorList>
    </citation>
    <scope>NUCLEOTIDE SEQUENCE</scope>
    <source>
        <strain evidence="10">3443-3Ac</strain>
    </source>
</reference>
<dbReference type="PANTHER" id="PTHR33910:SF1">
    <property type="entry name" value="PROTEIN TRANSLOCASE SUBUNIT SECE"/>
    <property type="match status" value="1"/>
</dbReference>
<proteinExistence type="inferred from homology"/>
<feature type="transmembrane region" description="Helical" evidence="9">
    <location>
        <begin position="36"/>
        <end position="59"/>
    </location>
</feature>
<dbReference type="GO" id="GO:0006605">
    <property type="term" value="P:protein targeting"/>
    <property type="evidence" value="ECO:0007669"/>
    <property type="project" value="UniProtKB-UniRule"/>
</dbReference>
<keyword evidence="3 9" id="KW-1003">Cell membrane</keyword>
<evidence type="ECO:0000256" key="1">
    <source>
        <dbReference type="ARBA" id="ARBA00004370"/>
    </source>
</evidence>
<accession>A0A975AVF8</accession>
<evidence type="ECO:0000313" key="10">
    <source>
        <dbReference type="EMBL" id="QSZ27171.1"/>
    </source>
</evidence>
<keyword evidence="8 9" id="KW-0472">Membrane</keyword>
<sequence>MADETKKIGKFFREVKAEMKKVIWPTKKDVVVYTEAVLVVMILFTVLIFVADTVFTYLLKLIIKG</sequence>
<gene>
    <name evidence="9 10" type="primary">secE</name>
    <name evidence="10" type="ORF">ACETAC_10040</name>
</gene>
<dbReference type="KEGG" id="aaut:ACETAC_10040"/>
<dbReference type="InterPro" id="IPR001901">
    <property type="entry name" value="Translocase_SecE/Sec61-g"/>
</dbReference>
<organism evidence="10 11">
    <name type="scientific">Aceticella autotrophica</name>
    <dbReference type="NCBI Taxonomy" id="2755338"/>
    <lineage>
        <taxon>Bacteria</taxon>
        <taxon>Bacillati</taxon>
        <taxon>Bacillota</taxon>
        <taxon>Clostridia</taxon>
        <taxon>Thermoanaerobacterales</taxon>
        <taxon>Thermoanaerobacteraceae</taxon>
        <taxon>Aceticella</taxon>
    </lineage>
</organism>
<evidence type="ECO:0000256" key="6">
    <source>
        <dbReference type="ARBA" id="ARBA00022989"/>
    </source>
</evidence>
<dbReference type="GO" id="GO:0043952">
    <property type="term" value="P:protein transport by the Sec complex"/>
    <property type="evidence" value="ECO:0007669"/>
    <property type="project" value="UniProtKB-UniRule"/>
</dbReference>
<dbReference type="HAMAP" id="MF_00422">
    <property type="entry name" value="SecE"/>
    <property type="match status" value="1"/>
</dbReference>
<dbReference type="GO" id="GO:0065002">
    <property type="term" value="P:intracellular protein transmembrane transport"/>
    <property type="evidence" value="ECO:0007669"/>
    <property type="project" value="UniProtKB-UniRule"/>
</dbReference>
<protein>
    <recommendedName>
        <fullName evidence="9">Protein translocase subunit SecE</fullName>
    </recommendedName>
</protein>
<dbReference type="InterPro" id="IPR005807">
    <property type="entry name" value="SecE_bac"/>
</dbReference>
<evidence type="ECO:0000256" key="5">
    <source>
        <dbReference type="ARBA" id="ARBA00022927"/>
    </source>
</evidence>
<comment type="function">
    <text evidence="9">Essential subunit of the Sec protein translocation channel SecYEG. Clamps together the 2 halves of SecY. May contact the channel plug during translocation.</text>
</comment>
<dbReference type="AlphaFoldDB" id="A0A975AVF8"/>
<dbReference type="GO" id="GO:0009306">
    <property type="term" value="P:protein secretion"/>
    <property type="evidence" value="ECO:0007669"/>
    <property type="project" value="UniProtKB-UniRule"/>
</dbReference>
<dbReference type="Proteomes" id="UP000671913">
    <property type="component" value="Chromosome"/>
</dbReference>
<dbReference type="NCBIfam" id="TIGR00964">
    <property type="entry name" value="secE_bact"/>
    <property type="match status" value="1"/>
</dbReference>
<dbReference type="PANTHER" id="PTHR33910">
    <property type="entry name" value="PROTEIN TRANSLOCASE SUBUNIT SECE"/>
    <property type="match status" value="1"/>
</dbReference>
<dbReference type="RefSeq" id="WP_284679861.1">
    <property type="nucleotide sequence ID" value="NZ_CP060096.1"/>
</dbReference>
<keyword evidence="11" id="KW-1185">Reference proteome</keyword>
<evidence type="ECO:0000256" key="2">
    <source>
        <dbReference type="ARBA" id="ARBA00022448"/>
    </source>
</evidence>
<keyword evidence="7 9" id="KW-0811">Translocation</keyword>
<evidence type="ECO:0000256" key="7">
    <source>
        <dbReference type="ARBA" id="ARBA00023010"/>
    </source>
</evidence>
<evidence type="ECO:0000256" key="8">
    <source>
        <dbReference type="ARBA" id="ARBA00023136"/>
    </source>
</evidence>
<comment type="subunit">
    <text evidence="9">Component of the Sec protein translocase complex. Heterotrimer consisting of SecY, SecE and SecG subunits. The heterotrimers can form oligomers, although 1 heterotrimer is thought to be able to translocate proteins. Interacts with the ribosome. Interacts with SecDF, and other proteins may be involved. Interacts with SecA.</text>
</comment>
<dbReference type="Gene3D" id="1.20.5.1030">
    <property type="entry name" value="Preprotein translocase secy subunit"/>
    <property type="match status" value="1"/>
</dbReference>